<proteinExistence type="predicted"/>
<sequence>MRGLAGDKLSGNDAELKEFRDRCNDQKILIEKLESDLTATAGRRRGHVRHWLFHLNVVNLVDFIKQALCDGDLSTLEVLETIDVVTTEGGRNRKDATVVMDTEEKYSEQYENKLDPFRRFNQAENQRSYTRLKIHDRASLSIGRAILTSASARMTFFFYFLILHLMVFLVLYRFAYTESCERDFQQDCIAQFERHMQQHHPDV</sequence>
<protein>
    <submittedName>
        <fullName evidence="4">Protein CASP</fullName>
    </submittedName>
</protein>
<dbReference type="WBParaSite" id="Hba_20666">
    <property type="protein sequence ID" value="Hba_20666"/>
    <property type="gene ID" value="Hba_20666"/>
</dbReference>
<organism evidence="3 4">
    <name type="scientific">Heterorhabditis bacteriophora</name>
    <name type="common">Entomopathogenic nematode worm</name>
    <dbReference type="NCBI Taxonomy" id="37862"/>
    <lineage>
        <taxon>Eukaryota</taxon>
        <taxon>Metazoa</taxon>
        <taxon>Ecdysozoa</taxon>
        <taxon>Nematoda</taxon>
        <taxon>Chromadorea</taxon>
        <taxon>Rhabditida</taxon>
        <taxon>Rhabditina</taxon>
        <taxon>Rhabditomorpha</taxon>
        <taxon>Strongyloidea</taxon>
        <taxon>Heterorhabditidae</taxon>
        <taxon>Heterorhabditis</taxon>
    </lineage>
</organism>
<keyword evidence="1" id="KW-0472">Membrane</keyword>
<keyword evidence="3" id="KW-1185">Reference proteome</keyword>
<feature type="domain" description="CASP C-terminal" evidence="2">
    <location>
        <begin position="92"/>
        <end position="175"/>
    </location>
</feature>
<dbReference type="AlphaFoldDB" id="A0A1I7XTK9"/>
<name>A0A1I7XTK9_HETBA</name>
<accession>A0A1I7XTK9</accession>
<reference evidence="4" key="1">
    <citation type="submission" date="2016-11" db="UniProtKB">
        <authorList>
            <consortium name="WormBaseParasite"/>
        </authorList>
    </citation>
    <scope>IDENTIFICATION</scope>
</reference>
<dbReference type="GO" id="GO:0006891">
    <property type="term" value="P:intra-Golgi vesicle-mediated transport"/>
    <property type="evidence" value="ECO:0007669"/>
    <property type="project" value="InterPro"/>
</dbReference>
<keyword evidence="1" id="KW-0812">Transmembrane</keyword>
<evidence type="ECO:0000259" key="2">
    <source>
        <dbReference type="Pfam" id="PF08172"/>
    </source>
</evidence>
<keyword evidence="1" id="KW-1133">Transmembrane helix</keyword>
<evidence type="ECO:0000313" key="3">
    <source>
        <dbReference type="Proteomes" id="UP000095283"/>
    </source>
</evidence>
<evidence type="ECO:0000256" key="1">
    <source>
        <dbReference type="SAM" id="Phobius"/>
    </source>
</evidence>
<dbReference type="InterPro" id="IPR012955">
    <property type="entry name" value="CASP_C"/>
</dbReference>
<dbReference type="Pfam" id="PF08172">
    <property type="entry name" value="CASP_C"/>
    <property type="match status" value="1"/>
</dbReference>
<dbReference type="Proteomes" id="UP000095283">
    <property type="component" value="Unplaced"/>
</dbReference>
<dbReference type="GO" id="GO:0000139">
    <property type="term" value="C:Golgi membrane"/>
    <property type="evidence" value="ECO:0007669"/>
    <property type="project" value="InterPro"/>
</dbReference>
<feature type="transmembrane region" description="Helical" evidence="1">
    <location>
        <begin position="156"/>
        <end position="176"/>
    </location>
</feature>
<evidence type="ECO:0000313" key="4">
    <source>
        <dbReference type="WBParaSite" id="Hba_20666"/>
    </source>
</evidence>